<dbReference type="InterPro" id="IPR036736">
    <property type="entry name" value="ACP-like_sf"/>
</dbReference>
<evidence type="ECO:0000313" key="5">
    <source>
        <dbReference type="EMBL" id="MFC0710572.1"/>
    </source>
</evidence>
<dbReference type="PANTHER" id="PTHR45398:SF1">
    <property type="entry name" value="ENZYME, PUTATIVE (JCVI)-RELATED"/>
    <property type="match status" value="1"/>
</dbReference>
<protein>
    <submittedName>
        <fullName evidence="5">Condensation domain-containing protein</fullName>
    </submittedName>
</protein>
<evidence type="ECO:0000313" key="6">
    <source>
        <dbReference type="Proteomes" id="UP001589891"/>
    </source>
</evidence>
<dbReference type="PANTHER" id="PTHR45398">
    <property type="match status" value="1"/>
</dbReference>
<dbReference type="Gene3D" id="3.30.559.10">
    <property type="entry name" value="Chloramphenicol acetyltransferase-like domain"/>
    <property type="match status" value="1"/>
</dbReference>
<reference evidence="5 6" key="1">
    <citation type="submission" date="2024-09" db="EMBL/GenBank/DDBJ databases">
        <authorList>
            <person name="Sun Q."/>
            <person name="Mori K."/>
        </authorList>
    </citation>
    <scope>NUCLEOTIDE SEQUENCE [LARGE SCALE GENOMIC DNA]</scope>
    <source>
        <strain evidence="5 6">NCAIM B.01794</strain>
    </source>
</reference>
<dbReference type="InterPro" id="IPR001242">
    <property type="entry name" value="Condensation_dom"/>
</dbReference>
<evidence type="ECO:0000259" key="4">
    <source>
        <dbReference type="PROSITE" id="PS50075"/>
    </source>
</evidence>
<gene>
    <name evidence="5" type="ORF">ACFFGX_13770</name>
</gene>
<dbReference type="PROSITE" id="PS50075">
    <property type="entry name" value="CARRIER"/>
    <property type="match status" value="1"/>
</dbReference>
<name>A0ABV6SM22_AZOPA</name>
<feature type="domain" description="Carrier" evidence="4">
    <location>
        <begin position="16"/>
        <end position="90"/>
    </location>
</feature>
<dbReference type="SMART" id="SM00823">
    <property type="entry name" value="PKS_PP"/>
    <property type="match status" value="1"/>
</dbReference>
<dbReference type="InterPro" id="IPR009081">
    <property type="entry name" value="PP-bd_ACP"/>
</dbReference>
<evidence type="ECO:0000256" key="3">
    <source>
        <dbReference type="ARBA" id="ARBA00022553"/>
    </source>
</evidence>
<dbReference type="Pfam" id="PF00668">
    <property type="entry name" value="Condensation"/>
    <property type="match status" value="1"/>
</dbReference>
<dbReference type="Gene3D" id="1.10.1200.10">
    <property type="entry name" value="ACP-like"/>
    <property type="match status" value="1"/>
</dbReference>
<dbReference type="Pfam" id="PF00550">
    <property type="entry name" value="PP-binding"/>
    <property type="match status" value="1"/>
</dbReference>
<dbReference type="InterPro" id="IPR010060">
    <property type="entry name" value="NRPS_synth"/>
</dbReference>
<dbReference type="NCBIfam" id="TIGR01720">
    <property type="entry name" value="NRPS-para261"/>
    <property type="match status" value="1"/>
</dbReference>
<dbReference type="Proteomes" id="UP001589891">
    <property type="component" value="Unassembled WGS sequence"/>
</dbReference>
<feature type="non-terminal residue" evidence="5">
    <location>
        <position position="565"/>
    </location>
</feature>
<dbReference type="InterPro" id="IPR023213">
    <property type="entry name" value="CAT-like_dom_sf"/>
</dbReference>
<dbReference type="SUPFAM" id="SSF52777">
    <property type="entry name" value="CoA-dependent acyltransferases"/>
    <property type="match status" value="2"/>
</dbReference>
<keyword evidence="3" id="KW-0597">Phosphoprotein</keyword>
<dbReference type="PROSITE" id="PS00012">
    <property type="entry name" value="PHOSPHOPANTETHEINE"/>
    <property type="match status" value="1"/>
</dbReference>
<dbReference type="SUPFAM" id="SSF47336">
    <property type="entry name" value="ACP-like"/>
    <property type="match status" value="1"/>
</dbReference>
<dbReference type="Gene3D" id="3.30.559.30">
    <property type="entry name" value="Nonribosomal peptide synthetase, condensation domain"/>
    <property type="match status" value="1"/>
</dbReference>
<evidence type="ECO:0000256" key="1">
    <source>
        <dbReference type="ARBA" id="ARBA00001957"/>
    </source>
</evidence>
<organism evidence="5 6">
    <name type="scientific">Azorhizophilus paspali</name>
    <name type="common">Azotobacter paspali</name>
    <dbReference type="NCBI Taxonomy" id="69963"/>
    <lineage>
        <taxon>Bacteria</taxon>
        <taxon>Pseudomonadati</taxon>
        <taxon>Pseudomonadota</taxon>
        <taxon>Gammaproteobacteria</taxon>
        <taxon>Pseudomonadales</taxon>
        <taxon>Pseudomonadaceae</taxon>
        <taxon>Azorhizophilus</taxon>
    </lineage>
</organism>
<keyword evidence="6" id="KW-1185">Reference proteome</keyword>
<proteinExistence type="predicted"/>
<accession>A0ABV6SM22</accession>
<dbReference type="CDD" id="cd19534">
    <property type="entry name" value="E_NRPS"/>
    <property type="match status" value="1"/>
</dbReference>
<comment type="caution">
    <text evidence="5">The sequence shown here is derived from an EMBL/GenBank/DDBJ whole genome shotgun (WGS) entry which is preliminary data.</text>
</comment>
<sequence length="565" mass="62811">ALPRPDASLLQRTYVAPASELEQRIAAIWAEVLKVEQVGLTDNFFELGGDSIVSIQVVSRARQAGIAFTPKDLFQHQTVQGLATVTLRTGGLCIDQGAVTGTMPLTAIQRMFFEEEIPDRHHWNQSVLFEPNERLVVEPLEAALQRVVEHHDALRLRFIQQEGQWSAGFRDREEAELLWQSPVSDIGELEAVCNEAQASLDLEHGPLLRAVLASLPDGRQRLLLVIHHLVVDGISWRVLLDDLQTAYRQAVQGQPPRLPAKSSSFKAWSERLEQYAAEATLVEELGYWQRQLQEATDELPCGYPQGGHQRKQAAFATTHLDRDWTRRLLQAAPAAYRTQVNDLLLTALARVICRWSGQASTLVRLEGHGREDLFDDLDITRTVGWFTSLFPVKLTPQSEIADSIKTVKEQLRAVPNKGIGYGLLRYLGSETTRQTLQCLPHGEIVFNYLGQFDQSFEAEAALFAPAGEGSGQGRSEAAPLDALLSLDGQVYGGELKLTWTFSRERFAEATIQRLADAYARELEALIEHCADEHNRGVTPSDVPLAGLSQEQLDALPVPAGEIEDI</sequence>
<dbReference type="InterPro" id="IPR020806">
    <property type="entry name" value="PKS_PP-bd"/>
</dbReference>
<comment type="cofactor">
    <cofactor evidence="1">
        <name>pantetheine 4'-phosphate</name>
        <dbReference type="ChEBI" id="CHEBI:47942"/>
    </cofactor>
</comment>
<feature type="non-terminal residue" evidence="5">
    <location>
        <position position="1"/>
    </location>
</feature>
<evidence type="ECO:0000256" key="2">
    <source>
        <dbReference type="ARBA" id="ARBA00022450"/>
    </source>
</evidence>
<dbReference type="RefSeq" id="WP_376946813.1">
    <property type="nucleotide sequence ID" value="NZ_JBHLSS010000085.1"/>
</dbReference>
<dbReference type="EMBL" id="JBHLSS010000085">
    <property type="protein sequence ID" value="MFC0710572.1"/>
    <property type="molecule type" value="Genomic_DNA"/>
</dbReference>
<dbReference type="InterPro" id="IPR006162">
    <property type="entry name" value="Ppantetheine_attach_site"/>
</dbReference>
<keyword evidence="2" id="KW-0596">Phosphopantetheine</keyword>